<accession>A0A7S4Q5V8</accession>
<evidence type="ECO:0000313" key="10">
    <source>
        <dbReference type="EMBL" id="CAE4573284.1"/>
    </source>
</evidence>
<keyword evidence="2" id="KW-0813">Transport</keyword>
<feature type="compositionally biased region" description="Low complexity" evidence="8">
    <location>
        <begin position="308"/>
        <end position="320"/>
    </location>
</feature>
<evidence type="ECO:0000256" key="3">
    <source>
        <dbReference type="ARBA" id="ARBA00022692"/>
    </source>
</evidence>
<keyword evidence="4" id="KW-0547">Nucleotide-binding</keyword>
<dbReference type="GO" id="GO:0016887">
    <property type="term" value="F:ATP hydrolysis activity"/>
    <property type="evidence" value="ECO:0007669"/>
    <property type="project" value="InterPro"/>
</dbReference>
<dbReference type="EMBL" id="HBNR01019467">
    <property type="protein sequence ID" value="CAE4573284.1"/>
    <property type="molecule type" value="Transcribed_RNA"/>
</dbReference>
<reference evidence="10" key="1">
    <citation type="submission" date="2021-01" db="EMBL/GenBank/DDBJ databases">
        <authorList>
            <person name="Corre E."/>
            <person name="Pelletier E."/>
            <person name="Niang G."/>
            <person name="Scheremetjew M."/>
            <person name="Finn R."/>
            <person name="Kale V."/>
            <person name="Holt S."/>
            <person name="Cochrane G."/>
            <person name="Meng A."/>
            <person name="Brown T."/>
            <person name="Cohen L."/>
        </authorList>
    </citation>
    <scope>NUCLEOTIDE SEQUENCE</scope>
    <source>
        <strain evidence="10">CCMP3105</strain>
    </source>
</reference>
<dbReference type="Gene3D" id="1.20.1560.10">
    <property type="entry name" value="ABC transporter type 1, transmembrane domain"/>
    <property type="match status" value="1"/>
</dbReference>
<comment type="similarity">
    <text evidence="1">Belongs to the ABC transporter superfamily. ABCD family. Peroxisomal fatty acyl CoA transporter (TC 3.A.1.203) subfamily.</text>
</comment>
<name>A0A7S4Q5V8_9DINO</name>
<evidence type="ECO:0000256" key="1">
    <source>
        <dbReference type="ARBA" id="ARBA00008575"/>
    </source>
</evidence>
<gene>
    <name evidence="10" type="ORF">AMON00008_LOCUS12903</name>
</gene>
<evidence type="ECO:0000256" key="8">
    <source>
        <dbReference type="SAM" id="MobiDB-lite"/>
    </source>
</evidence>
<evidence type="ECO:0000259" key="9">
    <source>
        <dbReference type="PROSITE" id="PS50893"/>
    </source>
</evidence>
<dbReference type="SUPFAM" id="SSF90123">
    <property type="entry name" value="ABC transporter transmembrane region"/>
    <property type="match status" value="1"/>
</dbReference>
<dbReference type="SUPFAM" id="SSF52540">
    <property type="entry name" value="P-loop containing nucleoside triphosphate hydrolases"/>
    <property type="match status" value="1"/>
</dbReference>
<feature type="region of interest" description="Disordered" evidence="8">
    <location>
        <begin position="308"/>
        <end position="345"/>
    </location>
</feature>
<dbReference type="PANTHER" id="PTHR11384:SF59">
    <property type="entry name" value="LYSOSOMAL COBALAMIN TRANSPORTER ABCD4"/>
    <property type="match status" value="1"/>
</dbReference>
<keyword evidence="5" id="KW-0067">ATP-binding</keyword>
<dbReference type="PROSITE" id="PS00211">
    <property type="entry name" value="ABC_TRANSPORTER_1"/>
    <property type="match status" value="1"/>
</dbReference>
<protein>
    <recommendedName>
        <fullName evidence="9">ABC transporter domain-containing protein</fullName>
    </recommendedName>
</protein>
<dbReference type="AlphaFoldDB" id="A0A7S4Q5V8"/>
<evidence type="ECO:0000256" key="7">
    <source>
        <dbReference type="ARBA" id="ARBA00023136"/>
    </source>
</evidence>
<dbReference type="SMART" id="SM00382">
    <property type="entry name" value="AAA"/>
    <property type="match status" value="1"/>
</dbReference>
<dbReference type="InterPro" id="IPR003439">
    <property type="entry name" value="ABC_transporter-like_ATP-bd"/>
</dbReference>
<dbReference type="InterPro" id="IPR003593">
    <property type="entry name" value="AAA+_ATPase"/>
</dbReference>
<evidence type="ECO:0000256" key="4">
    <source>
        <dbReference type="ARBA" id="ARBA00022741"/>
    </source>
</evidence>
<feature type="compositionally biased region" description="Basic and acidic residues" evidence="8">
    <location>
        <begin position="328"/>
        <end position="344"/>
    </location>
</feature>
<dbReference type="Pfam" id="PF00005">
    <property type="entry name" value="ABC_tran"/>
    <property type="match status" value="1"/>
</dbReference>
<dbReference type="InterPro" id="IPR011527">
    <property type="entry name" value="ABC1_TM_dom"/>
</dbReference>
<sequence length="646" mass="69396">MAQVWFRNRGFGAHLAMDLHRRLPGSLAHVKALSGIFWWDSSRATRLEALGRLGGILAQTVCRSRVALWASRARGRQLAALAAAGRGAVFGRAASATLLVYLLASTLQPFVRKAGLRLRRGLRHQWVTHLTRHFLATFVEAQCLPPGGAAGAASLPDQRIAEDVDKFVGLVMALSLDALEGAIHAYTFGRELHAISGRLATVAAVGAALVTAVTLSLGRRLCYLYSEERRTAGEFTYALTRMRENAESISFYGGQGQEVRVATAKLHARQSAEWRRLGRRDVTEALRSSCQSALCAVPPLLLAAGGLPGAPLRPGRSPSGGPKGLEGQGHRGGESHDHGRHDVAGRGGAEVLGLVSRASQAFEELLEHFSIVAQNINDFSRLVAVARELHAYERNAAETSSRESRQEPGIVLVSLEGSGGRAGEWLHVRHLTLLLPSGQPLIRDLSFSAPPLGGMLIAGPSGIGKTSLLRAIAGLWTNGSGSVARRLLPGEVLFLPQRPYIAPGSLRQQLLYPSGEMRRPTPRGDDAALVASLDRVGLGGVLARCGGSLDGERRWAEELSLGEQQRLGFARVLVHRPTYVLLDEATSACDQALEAELYRCVASTCAAWVSVGHRASLAPFHRVRLELLPGLASELLQMEGRALPER</sequence>
<keyword evidence="3" id="KW-0812">Transmembrane</keyword>
<proteinExistence type="inferred from homology"/>
<feature type="domain" description="ABC transporter" evidence="9">
    <location>
        <begin position="426"/>
        <end position="645"/>
    </location>
</feature>
<dbReference type="PROSITE" id="PS50893">
    <property type="entry name" value="ABC_TRANSPORTER_2"/>
    <property type="match status" value="1"/>
</dbReference>
<evidence type="ECO:0000256" key="2">
    <source>
        <dbReference type="ARBA" id="ARBA00022448"/>
    </source>
</evidence>
<keyword evidence="7" id="KW-0472">Membrane</keyword>
<dbReference type="Pfam" id="PF06472">
    <property type="entry name" value="ABC_membrane_2"/>
    <property type="match status" value="1"/>
</dbReference>
<organism evidence="10">
    <name type="scientific">Alexandrium monilatum</name>
    <dbReference type="NCBI Taxonomy" id="311494"/>
    <lineage>
        <taxon>Eukaryota</taxon>
        <taxon>Sar</taxon>
        <taxon>Alveolata</taxon>
        <taxon>Dinophyceae</taxon>
        <taxon>Gonyaulacales</taxon>
        <taxon>Pyrocystaceae</taxon>
        <taxon>Alexandrium</taxon>
    </lineage>
</organism>
<dbReference type="PANTHER" id="PTHR11384">
    <property type="entry name" value="ATP-BINDING CASSETTE, SUB-FAMILY D MEMBER"/>
    <property type="match status" value="1"/>
</dbReference>
<keyword evidence="6" id="KW-1133">Transmembrane helix</keyword>
<dbReference type="CDD" id="cd03223">
    <property type="entry name" value="ABCD_peroxisomal_ALDP"/>
    <property type="match status" value="1"/>
</dbReference>
<dbReference type="GO" id="GO:0140359">
    <property type="term" value="F:ABC-type transporter activity"/>
    <property type="evidence" value="ECO:0007669"/>
    <property type="project" value="InterPro"/>
</dbReference>
<dbReference type="GO" id="GO:0016020">
    <property type="term" value="C:membrane"/>
    <property type="evidence" value="ECO:0007669"/>
    <property type="project" value="InterPro"/>
</dbReference>
<dbReference type="GO" id="GO:0005524">
    <property type="term" value="F:ATP binding"/>
    <property type="evidence" value="ECO:0007669"/>
    <property type="project" value="UniProtKB-KW"/>
</dbReference>
<dbReference type="InterPro" id="IPR017871">
    <property type="entry name" value="ABC_transporter-like_CS"/>
</dbReference>
<dbReference type="Gene3D" id="3.40.50.300">
    <property type="entry name" value="P-loop containing nucleotide triphosphate hydrolases"/>
    <property type="match status" value="1"/>
</dbReference>
<dbReference type="InterPro" id="IPR050835">
    <property type="entry name" value="ABC_transporter_sub-D"/>
</dbReference>
<evidence type="ECO:0000256" key="5">
    <source>
        <dbReference type="ARBA" id="ARBA00022840"/>
    </source>
</evidence>
<evidence type="ECO:0000256" key="6">
    <source>
        <dbReference type="ARBA" id="ARBA00022989"/>
    </source>
</evidence>
<dbReference type="InterPro" id="IPR027417">
    <property type="entry name" value="P-loop_NTPase"/>
</dbReference>
<dbReference type="InterPro" id="IPR036640">
    <property type="entry name" value="ABC1_TM_sf"/>
</dbReference>